<dbReference type="CDD" id="cd05120">
    <property type="entry name" value="APH_ChoK_like"/>
    <property type="match status" value="1"/>
</dbReference>
<dbReference type="Pfam" id="PF01636">
    <property type="entry name" value="APH"/>
    <property type="match status" value="1"/>
</dbReference>
<evidence type="ECO:0000313" key="4">
    <source>
        <dbReference type="Proteomes" id="UP000327013"/>
    </source>
</evidence>
<evidence type="ECO:0000259" key="2">
    <source>
        <dbReference type="Pfam" id="PF01636"/>
    </source>
</evidence>
<accession>A0A5N6L1E5</accession>
<organism evidence="3 4">
    <name type="scientific">Carpinus fangiana</name>
    <dbReference type="NCBI Taxonomy" id="176857"/>
    <lineage>
        <taxon>Eukaryota</taxon>
        <taxon>Viridiplantae</taxon>
        <taxon>Streptophyta</taxon>
        <taxon>Embryophyta</taxon>
        <taxon>Tracheophyta</taxon>
        <taxon>Spermatophyta</taxon>
        <taxon>Magnoliopsida</taxon>
        <taxon>eudicotyledons</taxon>
        <taxon>Gunneridae</taxon>
        <taxon>Pentapetalae</taxon>
        <taxon>rosids</taxon>
        <taxon>fabids</taxon>
        <taxon>Fagales</taxon>
        <taxon>Betulaceae</taxon>
        <taxon>Carpinus</taxon>
    </lineage>
</organism>
<dbReference type="AlphaFoldDB" id="A0A5N6L1E5"/>
<keyword evidence="1" id="KW-0812">Transmembrane</keyword>
<dbReference type="PANTHER" id="PTHR21310:SF48">
    <property type="entry name" value="AMINOGLYCOSIDE PHOSPHOTRANSFERASE DOMAIN-CONTAINING PROTEIN"/>
    <property type="match status" value="1"/>
</dbReference>
<dbReference type="SUPFAM" id="SSF56112">
    <property type="entry name" value="Protein kinase-like (PK-like)"/>
    <property type="match status" value="1"/>
</dbReference>
<evidence type="ECO:0000256" key="1">
    <source>
        <dbReference type="SAM" id="Phobius"/>
    </source>
</evidence>
<proteinExistence type="predicted"/>
<dbReference type="Proteomes" id="UP000327013">
    <property type="component" value="Unassembled WGS sequence"/>
</dbReference>
<dbReference type="InterPro" id="IPR051678">
    <property type="entry name" value="AGP_Transferase"/>
</dbReference>
<reference evidence="3 4" key="1">
    <citation type="submission" date="2019-06" db="EMBL/GenBank/DDBJ databases">
        <title>A chromosomal-level reference genome of Carpinus fangiana (Coryloideae, Betulaceae).</title>
        <authorList>
            <person name="Yang X."/>
            <person name="Wang Z."/>
            <person name="Zhang L."/>
            <person name="Hao G."/>
            <person name="Liu J."/>
            <person name="Yang Y."/>
        </authorList>
    </citation>
    <scope>NUCLEOTIDE SEQUENCE [LARGE SCALE GENOMIC DNA]</scope>
    <source>
        <strain evidence="3">Cfa_2016G</strain>
        <tissue evidence="3">Leaf</tissue>
    </source>
</reference>
<keyword evidence="4" id="KW-1185">Reference proteome</keyword>
<evidence type="ECO:0000313" key="3">
    <source>
        <dbReference type="EMBL" id="KAB8542107.1"/>
    </source>
</evidence>
<gene>
    <name evidence="3" type="ORF">FH972_025570</name>
</gene>
<protein>
    <recommendedName>
        <fullName evidence="2">Aminoglycoside phosphotransferase domain-containing protein</fullName>
    </recommendedName>
</protein>
<comment type="caution">
    <text evidence="3">The sequence shown here is derived from an EMBL/GenBank/DDBJ whole genome shotgun (WGS) entry which is preliminary data.</text>
</comment>
<dbReference type="InterPro" id="IPR002575">
    <property type="entry name" value="Aminoglycoside_PTrfase"/>
</dbReference>
<feature type="domain" description="Aminoglycoside phosphotransferase" evidence="2">
    <location>
        <begin position="80"/>
        <end position="305"/>
    </location>
</feature>
<feature type="transmembrane region" description="Helical" evidence="1">
    <location>
        <begin position="12"/>
        <end position="35"/>
    </location>
</feature>
<keyword evidence="1" id="KW-0472">Membrane</keyword>
<dbReference type="Gene3D" id="3.30.200.150">
    <property type="match status" value="1"/>
</dbReference>
<dbReference type="Gene3D" id="3.90.1200.10">
    <property type="match status" value="1"/>
</dbReference>
<dbReference type="InterPro" id="IPR011009">
    <property type="entry name" value="Kinase-like_dom_sf"/>
</dbReference>
<dbReference type="OrthoDB" id="4177236at2759"/>
<keyword evidence="1" id="KW-1133">Transmembrane helix</keyword>
<sequence length="526" mass="60051">MAFVVKNFSFTAGFIPTTAIFIRIEIFIWILAAMFSPVQLPYFRDESLLPGPLPTTEEIKASSNVLVDRTAQRTVIVNHDFVVKYGRSIREREGQNLVFVEKYSAVPAPRLYAMYRDGDDQLYIIMERLPGQSLQSLWHSLQEPEKVSIMNELRHSIKSIRHITTSGKAFYGSVDGGSVPHHLFWTPDNNRAVSGPFSDEHSFNMGLVQQLRNILAHNNKHSYRADYFARHLDNTLHNNAPVFTHSDIQRKNILVQQLHQASDTSQGKYAVFIVDWENAGWYPTYWEYFAAFIAFKWDDDWPRKLEIAVDAYPDENAARCNAGMARSSVHSVHLDNLARGLSWRVERSIRLEGLGLQCAGIERLLWRWWWLGLEDSVQFVRIARCLNTANQCLVIEGCGEVWGDSGFCLVFHALHKVSGNVVDPPSAVGVGFDKNDCMIPWWRHIRILDCQGIPGLEHFVGRHGGLVTDFVLGRHDAGVAIHPAHFSLQIAARFQWGLITAQSLRYRGLDHLIFHKIGCYYMCKNK</sequence>
<name>A0A5N6L1E5_9ROSI</name>
<dbReference type="PANTHER" id="PTHR21310">
    <property type="entry name" value="AMINOGLYCOSIDE PHOSPHOTRANSFERASE-RELATED-RELATED"/>
    <property type="match status" value="1"/>
</dbReference>
<dbReference type="EMBL" id="VIBQ01000059">
    <property type="protein sequence ID" value="KAB8542107.1"/>
    <property type="molecule type" value="Genomic_DNA"/>
</dbReference>